<reference evidence="2 3" key="1">
    <citation type="submission" date="2023-09" db="EMBL/GenBank/DDBJ databases">
        <title>Whole genome shotgun sequencing (WGS) of Bosea sp. ZW T0_25, isolated from stored onions (Allium cepa).</title>
        <authorList>
            <person name="Stoll D.A."/>
            <person name="Huch M."/>
        </authorList>
    </citation>
    <scope>NUCLEOTIDE SEQUENCE [LARGE SCALE GENOMIC DNA]</scope>
    <source>
        <strain evidence="2 3">ZW T0_25</strain>
    </source>
</reference>
<comment type="caution">
    <text evidence="2">The sequence shown here is derived from an EMBL/GenBank/DDBJ whole genome shotgun (WGS) entry which is preliminary data.</text>
</comment>
<accession>A0ABU3SAX0</accession>
<dbReference type="EMBL" id="JAWDID010000031">
    <property type="protein sequence ID" value="MDU0341933.1"/>
    <property type="molecule type" value="Genomic_DNA"/>
</dbReference>
<gene>
    <name evidence="2" type="ORF">RKE40_18705</name>
</gene>
<proteinExistence type="predicted"/>
<evidence type="ECO:0000313" key="2">
    <source>
        <dbReference type="EMBL" id="MDU0341933.1"/>
    </source>
</evidence>
<dbReference type="RefSeq" id="WP_316019738.1">
    <property type="nucleotide sequence ID" value="NZ_JAWDID010000031.1"/>
</dbReference>
<keyword evidence="1" id="KW-1133">Transmembrane helix</keyword>
<evidence type="ECO:0000313" key="3">
    <source>
        <dbReference type="Proteomes" id="UP001254257"/>
    </source>
</evidence>
<keyword evidence="1" id="KW-0812">Transmembrane</keyword>
<protein>
    <submittedName>
        <fullName evidence="2">Uncharacterized protein</fullName>
    </submittedName>
</protein>
<dbReference type="Proteomes" id="UP001254257">
    <property type="component" value="Unassembled WGS sequence"/>
</dbReference>
<feature type="transmembrane region" description="Helical" evidence="1">
    <location>
        <begin position="20"/>
        <end position="40"/>
    </location>
</feature>
<name>A0ABU3SAX0_9HYPH</name>
<organism evidence="2 3">
    <name type="scientific">Bosea rubneri</name>
    <dbReference type="NCBI Taxonomy" id="3075434"/>
    <lineage>
        <taxon>Bacteria</taxon>
        <taxon>Pseudomonadati</taxon>
        <taxon>Pseudomonadota</taxon>
        <taxon>Alphaproteobacteria</taxon>
        <taxon>Hyphomicrobiales</taxon>
        <taxon>Boseaceae</taxon>
        <taxon>Bosea</taxon>
    </lineage>
</organism>
<keyword evidence="1" id="KW-0472">Membrane</keyword>
<keyword evidence="3" id="KW-1185">Reference proteome</keyword>
<evidence type="ECO:0000256" key="1">
    <source>
        <dbReference type="SAM" id="Phobius"/>
    </source>
</evidence>
<sequence>MSNISSIWFIYRAWAADRHLVWFAHGGLIAAFALAFTLVLK</sequence>